<dbReference type="Pfam" id="PF03629">
    <property type="entry name" value="SASA"/>
    <property type="match status" value="1"/>
</dbReference>
<gene>
    <name evidence="3" type="ORF">GT409_05020</name>
</gene>
<protein>
    <recommendedName>
        <fullName evidence="2">Sialate O-acetylesterase domain-containing protein</fullName>
    </recommendedName>
</protein>
<dbReference type="KEGG" id="taer:GT409_05020"/>
<name>A0A6P1MB99_9BACT</name>
<feature type="domain" description="Sialate O-acetylesterase" evidence="2">
    <location>
        <begin position="264"/>
        <end position="371"/>
    </location>
</feature>
<dbReference type="Proteomes" id="UP000464954">
    <property type="component" value="Chromosome"/>
</dbReference>
<reference evidence="3 4" key="1">
    <citation type="submission" date="2020-01" db="EMBL/GenBank/DDBJ databases">
        <title>Ponticoccus aerotolerans gen. nov., sp. nov., an anaerobic bacterium and proposal of Ponticoccusceae fam. nov., Ponticoccusles ord. nov. and Ponticoccuse classis nov. in the phylum Kiritimatiellaeota.</title>
        <authorList>
            <person name="Zhou L.Y."/>
            <person name="Du Z.J."/>
        </authorList>
    </citation>
    <scope>NUCLEOTIDE SEQUENCE [LARGE SCALE GENOMIC DNA]</scope>
    <source>
        <strain evidence="3 4">S-5007</strain>
    </source>
</reference>
<accession>A0A6P1MB99</accession>
<organism evidence="3 4">
    <name type="scientific">Tichowtungia aerotolerans</name>
    <dbReference type="NCBI Taxonomy" id="2697043"/>
    <lineage>
        <taxon>Bacteria</taxon>
        <taxon>Pseudomonadati</taxon>
        <taxon>Kiritimatiellota</taxon>
        <taxon>Tichowtungiia</taxon>
        <taxon>Tichowtungiales</taxon>
        <taxon>Tichowtungiaceae</taxon>
        <taxon>Tichowtungia</taxon>
    </lineage>
</organism>
<dbReference type="GO" id="GO:0005975">
    <property type="term" value="P:carbohydrate metabolic process"/>
    <property type="evidence" value="ECO:0007669"/>
    <property type="project" value="TreeGrafter"/>
</dbReference>
<evidence type="ECO:0000259" key="2">
    <source>
        <dbReference type="Pfam" id="PF03629"/>
    </source>
</evidence>
<keyword evidence="4" id="KW-1185">Reference proteome</keyword>
<dbReference type="PANTHER" id="PTHR22901:SF0">
    <property type="entry name" value="SIALATE O-ACETYLESTERASE"/>
    <property type="match status" value="1"/>
</dbReference>
<sequence>MKRIFVVWVAMCVSTQAELWLPSIFGDGMVLQCDKPVPVWGEADSGAEVTVEFAGQTKSGVTSDSGKWQVIFDPMPASSKPRKLSVHSSLDTSHLTFSNVLVGEVWILAGQSNMGWPLKNCDGGPEAAATADYPWLKIFKQWPNHGACDEPARDVTGGQWVSCNPQQAAQLSGVGFFFARELQKSLPEGTPLAVINTQMGGTYAECWIDFQTLENTPSATPFLDKAAKEIEPGVSDPKGYWGENNFRRPGALFNGKVAPLQPMAARGVIWYQGEGNSQKWLAPGYAGTLTALINSWRAGFEDLALPFLVVQLPHYNYGAGSDWPAIRTAQAQVAEAMDGVEMIVTIDCGRDDQIHPPDKKPVGERLAKTALQTVYKKD</sequence>
<dbReference type="InterPro" id="IPR005181">
    <property type="entry name" value="SASA"/>
</dbReference>
<evidence type="ECO:0000313" key="3">
    <source>
        <dbReference type="EMBL" id="QHI68836.1"/>
    </source>
</evidence>
<dbReference type="EMBL" id="CP047593">
    <property type="protein sequence ID" value="QHI68836.1"/>
    <property type="molecule type" value="Genomic_DNA"/>
</dbReference>
<dbReference type="InterPro" id="IPR039329">
    <property type="entry name" value="SIAE"/>
</dbReference>
<dbReference type="AlphaFoldDB" id="A0A6P1MB99"/>
<dbReference type="GO" id="GO:0001681">
    <property type="term" value="F:sialate O-acetylesterase activity"/>
    <property type="evidence" value="ECO:0007669"/>
    <property type="project" value="InterPro"/>
</dbReference>
<dbReference type="SUPFAM" id="SSF52266">
    <property type="entry name" value="SGNH hydrolase"/>
    <property type="match status" value="1"/>
</dbReference>
<keyword evidence="1" id="KW-0378">Hydrolase</keyword>
<dbReference type="Gene3D" id="3.40.50.1110">
    <property type="entry name" value="SGNH hydrolase"/>
    <property type="match status" value="1"/>
</dbReference>
<proteinExistence type="predicted"/>
<dbReference type="RefSeq" id="WP_160627540.1">
    <property type="nucleotide sequence ID" value="NZ_CP047593.1"/>
</dbReference>
<evidence type="ECO:0000256" key="1">
    <source>
        <dbReference type="ARBA" id="ARBA00022801"/>
    </source>
</evidence>
<dbReference type="InterPro" id="IPR036514">
    <property type="entry name" value="SGNH_hydro_sf"/>
</dbReference>
<dbReference type="PANTHER" id="PTHR22901">
    <property type="entry name" value="SIALATE O-ACETYLESTERASE"/>
    <property type="match status" value="1"/>
</dbReference>
<evidence type="ECO:0000313" key="4">
    <source>
        <dbReference type="Proteomes" id="UP000464954"/>
    </source>
</evidence>